<dbReference type="InterPro" id="IPR019554">
    <property type="entry name" value="Soluble_ligand-bd"/>
</dbReference>
<feature type="binding site" evidence="8">
    <location>
        <position position="411"/>
    </location>
    <ligand>
        <name>[4Fe-4S] cluster</name>
        <dbReference type="ChEBI" id="CHEBI:49883"/>
        <label>2</label>
    </ligand>
</feature>
<dbReference type="PROSITE" id="PS51379">
    <property type="entry name" value="4FE4S_FER_2"/>
    <property type="match status" value="1"/>
</dbReference>
<evidence type="ECO:0000256" key="3">
    <source>
        <dbReference type="ARBA" id="ARBA00022723"/>
    </source>
</evidence>
<dbReference type="Gene3D" id="3.30.70.20">
    <property type="match status" value="1"/>
</dbReference>
<dbReference type="GO" id="GO:0005886">
    <property type="term" value="C:plasma membrane"/>
    <property type="evidence" value="ECO:0007669"/>
    <property type="project" value="UniProtKB-SubCell"/>
</dbReference>
<dbReference type="InterPro" id="IPR017900">
    <property type="entry name" value="4Fe4S_Fe_S_CS"/>
</dbReference>
<dbReference type="GO" id="GO:0051539">
    <property type="term" value="F:4 iron, 4 sulfur cluster binding"/>
    <property type="evidence" value="ECO:0007669"/>
    <property type="project" value="UniProtKB-KW"/>
</dbReference>
<evidence type="ECO:0000256" key="1">
    <source>
        <dbReference type="ARBA" id="ARBA00022448"/>
    </source>
</evidence>
<dbReference type="SUPFAM" id="SSF142019">
    <property type="entry name" value="Nqo1 FMN-binding domain-like"/>
    <property type="match status" value="1"/>
</dbReference>
<feature type="binding site" evidence="8">
    <location>
        <position position="372"/>
    </location>
    <ligand>
        <name>[4Fe-4S] cluster</name>
        <dbReference type="ChEBI" id="CHEBI:49883"/>
        <label>1</label>
    </ligand>
</feature>
<dbReference type="Pfam" id="PF13375">
    <property type="entry name" value="RnfC_N"/>
    <property type="match status" value="1"/>
</dbReference>
<evidence type="ECO:0000256" key="6">
    <source>
        <dbReference type="ARBA" id="ARBA00023004"/>
    </source>
</evidence>
<feature type="binding site" evidence="8">
    <location>
        <position position="376"/>
    </location>
    <ligand>
        <name>[4Fe-4S] cluster</name>
        <dbReference type="ChEBI" id="CHEBI:49883"/>
        <label>2</label>
    </ligand>
</feature>
<comment type="subunit">
    <text evidence="8">The complex is composed of six subunits: RnfA, RnfB, RnfC, RnfD, RnfE and RnfG.</text>
</comment>
<comment type="caution">
    <text evidence="10">The sequence shown here is derived from an EMBL/GenBank/DDBJ whole genome shotgun (WGS) entry which is preliminary data.</text>
</comment>
<feature type="binding site" evidence="8">
    <location>
        <position position="366"/>
    </location>
    <ligand>
        <name>[4Fe-4S] cluster</name>
        <dbReference type="ChEBI" id="CHEBI:49883"/>
        <label>1</label>
    </ligand>
</feature>
<keyword evidence="8" id="KW-0472">Membrane</keyword>
<dbReference type="HAMAP" id="MF_00461">
    <property type="entry name" value="RsxC_RnfC"/>
    <property type="match status" value="1"/>
</dbReference>
<dbReference type="GO" id="GO:0022900">
    <property type="term" value="P:electron transport chain"/>
    <property type="evidence" value="ECO:0007669"/>
    <property type="project" value="UniProtKB-UniRule"/>
</dbReference>
<comment type="similarity">
    <text evidence="8">Belongs to the 4Fe4S bacterial-type ferredoxin family. RnfC subfamily.</text>
</comment>
<dbReference type="AlphaFoldDB" id="A0A372MHL5"/>
<feature type="binding site" evidence="8">
    <location>
        <position position="405"/>
    </location>
    <ligand>
        <name>[4Fe-4S] cluster</name>
        <dbReference type="ChEBI" id="CHEBI:49883"/>
        <label>2</label>
    </ligand>
</feature>
<evidence type="ECO:0000313" key="10">
    <source>
        <dbReference type="EMBL" id="RFU94670.1"/>
    </source>
</evidence>
<dbReference type="EC" id="7.-.-.-" evidence="8"/>
<protein>
    <recommendedName>
        <fullName evidence="8">Ion-translocating oxidoreductase complex subunit C</fullName>
        <ecNumber evidence="8">7.-.-.-</ecNumber>
    </recommendedName>
    <alternativeName>
        <fullName evidence="8">Rnf electron transport complex subunit C</fullName>
    </alternativeName>
</protein>
<evidence type="ECO:0000256" key="5">
    <source>
        <dbReference type="ARBA" id="ARBA00022982"/>
    </source>
</evidence>
<evidence type="ECO:0000256" key="7">
    <source>
        <dbReference type="ARBA" id="ARBA00023014"/>
    </source>
</evidence>
<dbReference type="PROSITE" id="PS00198">
    <property type="entry name" value="4FE4S_FER_1"/>
    <property type="match status" value="2"/>
</dbReference>
<keyword evidence="8" id="KW-1278">Translocase</keyword>
<dbReference type="Pfam" id="PF12838">
    <property type="entry name" value="Fer4_7"/>
    <property type="match status" value="1"/>
</dbReference>
<reference evidence="11" key="1">
    <citation type="submission" date="2018-08" db="EMBL/GenBank/DDBJ databases">
        <authorList>
            <person name="Grouzdev D.S."/>
            <person name="Krutkina M.S."/>
        </authorList>
    </citation>
    <scope>NUCLEOTIDE SEQUENCE [LARGE SCALE GENOMIC DNA]</scope>
    <source>
        <strain evidence="11">4-11</strain>
    </source>
</reference>
<gene>
    <name evidence="10" type="primary">rsxC</name>
    <name evidence="8" type="synonym">rnfC</name>
    <name evidence="10" type="ORF">DYP60_09185</name>
</gene>
<keyword evidence="11" id="KW-1185">Reference proteome</keyword>
<evidence type="ECO:0000313" key="11">
    <source>
        <dbReference type="Proteomes" id="UP000264002"/>
    </source>
</evidence>
<comment type="function">
    <text evidence="8">Part of a membrane-bound complex that couples electron transfer with translocation of ions across the membrane.</text>
</comment>
<dbReference type="PANTHER" id="PTHR43034:SF2">
    <property type="entry name" value="ION-TRANSLOCATING OXIDOREDUCTASE COMPLEX SUBUNIT C"/>
    <property type="match status" value="1"/>
</dbReference>
<evidence type="ECO:0000256" key="8">
    <source>
        <dbReference type="HAMAP-Rule" id="MF_00461"/>
    </source>
</evidence>
<keyword evidence="8" id="KW-1003">Cell membrane</keyword>
<dbReference type="InterPro" id="IPR011538">
    <property type="entry name" value="Nuo51_FMN-bd"/>
</dbReference>
<keyword evidence="1 8" id="KW-0813">Transport</keyword>
<keyword evidence="7 8" id="KW-0411">Iron-sulfur</keyword>
<dbReference type="Gene3D" id="3.40.50.11540">
    <property type="entry name" value="NADH-ubiquinone oxidoreductase 51kDa subunit"/>
    <property type="match status" value="1"/>
</dbReference>
<dbReference type="InterPro" id="IPR037225">
    <property type="entry name" value="Nuo51_FMN-bd_sf"/>
</dbReference>
<organism evidence="10 11">
    <name type="scientific">Sphaerochaeta halotolerans</name>
    <dbReference type="NCBI Taxonomy" id="2293840"/>
    <lineage>
        <taxon>Bacteria</taxon>
        <taxon>Pseudomonadati</taxon>
        <taxon>Spirochaetota</taxon>
        <taxon>Spirochaetia</taxon>
        <taxon>Spirochaetales</taxon>
        <taxon>Sphaerochaetaceae</taxon>
        <taxon>Sphaerochaeta</taxon>
    </lineage>
</organism>
<evidence type="ECO:0000256" key="2">
    <source>
        <dbReference type="ARBA" id="ARBA00022485"/>
    </source>
</evidence>
<dbReference type="GO" id="GO:0046872">
    <property type="term" value="F:metal ion binding"/>
    <property type="evidence" value="ECO:0007669"/>
    <property type="project" value="UniProtKB-KW"/>
</dbReference>
<dbReference type="Pfam" id="PF10531">
    <property type="entry name" value="SLBB"/>
    <property type="match status" value="1"/>
</dbReference>
<dbReference type="NCBIfam" id="NF003454">
    <property type="entry name" value="PRK05035.1"/>
    <property type="match status" value="1"/>
</dbReference>
<dbReference type="RefSeq" id="WP_117330704.1">
    <property type="nucleotide sequence ID" value="NZ_QUWK01000008.1"/>
</dbReference>
<comment type="cofactor">
    <cofactor evidence="8">
        <name>[4Fe-4S] cluster</name>
        <dbReference type="ChEBI" id="CHEBI:49883"/>
    </cofactor>
    <text evidence="8">Binds 2 [4Fe-4S] clusters per subunit.</text>
</comment>
<dbReference type="InterPro" id="IPR026902">
    <property type="entry name" value="RnfC_N"/>
</dbReference>
<keyword evidence="3 8" id="KW-0479">Metal-binding</keyword>
<dbReference type="SUPFAM" id="SSF46548">
    <property type="entry name" value="alpha-helical ferredoxin"/>
    <property type="match status" value="1"/>
</dbReference>
<comment type="subcellular location">
    <subcellularLocation>
        <location evidence="8">Cell membrane</location>
        <topology evidence="8">Peripheral membrane protein</topology>
    </subcellularLocation>
</comment>
<feature type="binding site" evidence="8">
    <location>
        <position position="369"/>
    </location>
    <ligand>
        <name>[4Fe-4S] cluster</name>
        <dbReference type="ChEBI" id="CHEBI:49883"/>
        <label>1</label>
    </ligand>
</feature>
<keyword evidence="2 8" id="KW-0004">4Fe-4S</keyword>
<evidence type="ECO:0000259" key="9">
    <source>
        <dbReference type="PROSITE" id="PS51379"/>
    </source>
</evidence>
<accession>A0A372MHL5</accession>
<evidence type="ECO:0000256" key="4">
    <source>
        <dbReference type="ARBA" id="ARBA00022737"/>
    </source>
</evidence>
<proteinExistence type="inferred from homology"/>
<reference evidence="10 11" key="2">
    <citation type="submission" date="2018-09" db="EMBL/GenBank/DDBJ databases">
        <title>Genome of Sphaerochaeta halotolerans strain 4-11.</title>
        <authorList>
            <person name="Nazina T.N."/>
            <person name="Sokolova D.S."/>
        </authorList>
    </citation>
    <scope>NUCLEOTIDE SEQUENCE [LARGE SCALE GENOMIC DNA]</scope>
    <source>
        <strain evidence="10 11">4-11</strain>
    </source>
</reference>
<dbReference type="Pfam" id="PF01512">
    <property type="entry name" value="Complex1_51K"/>
    <property type="match status" value="1"/>
</dbReference>
<feature type="binding site" evidence="8">
    <location>
        <position position="415"/>
    </location>
    <ligand>
        <name>[4Fe-4S] cluster</name>
        <dbReference type="ChEBI" id="CHEBI:49883"/>
        <label>1</label>
    </ligand>
</feature>
<sequence>MQRIPTFSKGGVHPDDRKVYSRSAAIERLPMPSELIVALSQHLGAPAKALKAKGDTVMKGEKIGEASGFISSDVHSPVSGSIKEIRKVTLANSVQCDAFVIVPDEVQPADPEETVDWQSLDGSELLSSIKDMGIVGMGGATFPAHVKFSIPKDKKVDSFVVNGVECEPYLTADYRIMLEKGEQALEGAMIVAKIVKAERVIVGVEMNKPDCIDHLKEIVKEKGYPIEIVGLKMKYPQGDEKQLLKAILNREIPSGKLPLDVGAVVSNIGTCNAIYEAIVLKKSLYERVISVTGECIANPKNVLAPVGTKMSDLLDFCGGFSKEPEKLISGGPMMGFSFFDTETPMTKGSSGLLALGAQKKYRSTACLNCGRCVAACPIALMPAKLYRYISNGEYEEAMNTSLMDCKECGCCAYVCPAHLPLVHTMKTGKKLGRKKK</sequence>
<dbReference type="InterPro" id="IPR017896">
    <property type="entry name" value="4Fe4S_Fe-S-bd"/>
</dbReference>
<feature type="binding site" evidence="8">
    <location>
        <position position="408"/>
    </location>
    <ligand>
        <name>[4Fe-4S] cluster</name>
        <dbReference type="ChEBI" id="CHEBI:49883"/>
        <label>2</label>
    </ligand>
</feature>
<dbReference type="NCBIfam" id="TIGR01945">
    <property type="entry name" value="rnfC"/>
    <property type="match status" value="1"/>
</dbReference>
<keyword evidence="5 8" id="KW-0249">Electron transport</keyword>
<keyword evidence="4 8" id="KW-0677">Repeat</keyword>
<name>A0A372MHL5_9SPIR</name>
<dbReference type="PANTHER" id="PTHR43034">
    <property type="entry name" value="ION-TRANSLOCATING OXIDOREDUCTASE COMPLEX SUBUNIT C"/>
    <property type="match status" value="1"/>
</dbReference>
<keyword evidence="6 8" id="KW-0408">Iron</keyword>
<feature type="domain" description="4Fe-4S ferredoxin-type" evidence="9">
    <location>
        <begin position="357"/>
        <end position="386"/>
    </location>
</feature>
<dbReference type="InterPro" id="IPR010208">
    <property type="entry name" value="Ion_transpt_RnfC/RsxC"/>
</dbReference>
<dbReference type="GO" id="GO:0009055">
    <property type="term" value="F:electron transfer activity"/>
    <property type="evidence" value="ECO:0007669"/>
    <property type="project" value="InterPro"/>
</dbReference>
<dbReference type="Proteomes" id="UP000264002">
    <property type="component" value="Unassembled WGS sequence"/>
</dbReference>
<dbReference type="EMBL" id="QUWK01000008">
    <property type="protein sequence ID" value="RFU94670.1"/>
    <property type="molecule type" value="Genomic_DNA"/>
</dbReference>